<feature type="transmembrane region" description="Helical" evidence="1">
    <location>
        <begin position="121"/>
        <end position="138"/>
    </location>
</feature>
<feature type="transmembrane region" description="Helical" evidence="1">
    <location>
        <begin position="176"/>
        <end position="198"/>
    </location>
</feature>
<protein>
    <submittedName>
        <fullName evidence="2">Uncharacterized protein</fullName>
    </submittedName>
</protein>
<dbReference type="RefSeq" id="WP_072720720.1">
    <property type="nucleotide sequence ID" value="NZ_LN889812.1"/>
</dbReference>
<feature type="transmembrane region" description="Helical" evidence="1">
    <location>
        <begin position="144"/>
        <end position="164"/>
    </location>
</feature>
<feature type="transmembrane region" description="Helical" evidence="1">
    <location>
        <begin position="345"/>
        <end position="366"/>
    </location>
</feature>
<evidence type="ECO:0000313" key="3">
    <source>
        <dbReference type="Proteomes" id="UP000184315"/>
    </source>
</evidence>
<dbReference type="STRING" id="671072.PL9214640261"/>
<dbReference type="AlphaFoldDB" id="A0A1J1LPV0"/>
<accession>A0A1J1LPV0</accession>
<keyword evidence="3" id="KW-1185">Reference proteome</keyword>
<dbReference type="Proteomes" id="UP000184315">
    <property type="component" value="Unassembled WGS sequence"/>
</dbReference>
<organism evidence="2 3">
    <name type="scientific">Planktothrix tepida PCC 9214</name>
    <dbReference type="NCBI Taxonomy" id="671072"/>
    <lineage>
        <taxon>Bacteria</taxon>
        <taxon>Bacillati</taxon>
        <taxon>Cyanobacteriota</taxon>
        <taxon>Cyanophyceae</taxon>
        <taxon>Oscillatoriophycideae</taxon>
        <taxon>Oscillatoriales</taxon>
        <taxon>Microcoleaceae</taxon>
        <taxon>Planktothrix</taxon>
    </lineage>
</organism>
<feature type="transmembrane region" description="Helical" evidence="1">
    <location>
        <begin position="12"/>
        <end position="34"/>
    </location>
</feature>
<feature type="transmembrane region" description="Helical" evidence="1">
    <location>
        <begin position="88"/>
        <end position="109"/>
    </location>
</feature>
<feature type="transmembrane region" description="Helical" evidence="1">
    <location>
        <begin position="378"/>
        <end position="398"/>
    </location>
</feature>
<keyword evidence="1" id="KW-0812">Transmembrane</keyword>
<keyword evidence="1" id="KW-0472">Membrane</keyword>
<feature type="transmembrane region" description="Helical" evidence="1">
    <location>
        <begin position="312"/>
        <end position="333"/>
    </location>
</feature>
<evidence type="ECO:0000313" key="2">
    <source>
        <dbReference type="EMBL" id="CUR34254.1"/>
    </source>
</evidence>
<feature type="transmembrane region" description="Helical" evidence="1">
    <location>
        <begin position="218"/>
        <end position="236"/>
    </location>
</feature>
<dbReference type="OrthoDB" id="449734at2"/>
<keyword evidence="1" id="KW-1133">Transmembrane helix</keyword>
<name>A0A1J1LPV0_9CYAN</name>
<reference evidence="3" key="1">
    <citation type="submission" date="2015-10" db="EMBL/GenBank/DDBJ databases">
        <authorList>
            <person name="Regsiter A."/>
            <person name="william w."/>
        </authorList>
    </citation>
    <scope>NUCLEOTIDE SEQUENCE [LARGE SCALE GENOMIC DNA]</scope>
</reference>
<evidence type="ECO:0000256" key="1">
    <source>
        <dbReference type="SAM" id="Phobius"/>
    </source>
</evidence>
<dbReference type="EMBL" id="CZDF01000171">
    <property type="protein sequence ID" value="CUR34254.1"/>
    <property type="molecule type" value="Genomic_DNA"/>
</dbReference>
<feature type="transmembrane region" description="Helical" evidence="1">
    <location>
        <begin position="281"/>
        <end position="300"/>
    </location>
</feature>
<feature type="transmembrane region" description="Helical" evidence="1">
    <location>
        <begin position="257"/>
        <end position="275"/>
    </location>
</feature>
<proteinExistence type="predicted"/>
<sequence length="600" mass="68703">MNLRAPSISTHIPLIILYLIPPLATASFILYYGVDVPYHDQWILPNLFEKFKTGTLQFIDLFNLHNYHRLVFPKLIFLSLGLTSDWNIYAELICSFLLAILTFLCLYQLSKLTNPAQQDNLFHLTNLLTSLVFFSWIQYQNWLWGFQVAIFLINFCTIFACLLLSYPKFLSTKWQYIGSAILCGIASFSSAQGLASWLALIPCVLGLEGNLTQKRKRLFVWILLFLISVYLYFLGYQPDEALKNDAFKNNPDLAQNPTLFLIHFLFNIIASPLIGSLQWSWILGLIILCYFFYLLYELLIKNPHLYSLTFPWISIGLFGLLSSVLIAKGRYYLGSDYAILQGSRFTTHTLLLFVAIFQLSLIWVRFKLSALDLLKNQVINTVLTYGVLVGIVGILTILRGEYAVIQATDLSFFLKSGQTCLTLIDYLEDSPFLNTSVDSCLVRIYPDASFLRQEVKKLKNLQLRTFAETVPFVSDPNLKYGYLHPLPNNEPLVIRRKMPMSLSGWAILPDSQQQPNLIFLSYNNQKSFFANAYITVARPDIAELLKSKSYTRAGWQIVFSGESLPVGENKIKAWVYDPKRQQFIQLNGEISVTVKPKKKP</sequence>
<gene>
    <name evidence="2" type="ORF">PL9214640261</name>
</gene>